<dbReference type="GO" id="GO:0043252">
    <property type="term" value="P:sodium-independent organic anion transport"/>
    <property type="evidence" value="ECO:0000318"/>
    <property type="project" value="GO_Central"/>
</dbReference>
<keyword evidence="5 8" id="KW-1133">Transmembrane helix</keyword>
<dbReference type="PANTHER" id="PTHR11388:SF160">
    <property type="entry name" value="SOLUTE CARRIER ORGANIC ANION TRANSPORTER FAMILY MEMBER"/>
    <property type="match status" value="1"/>
</dbReference>
<protein>
    <submittedName>
        <fullName evidence="11">Solute carrier organic anion transporter family member 4C1-like</fullName>
    </submittedName>
</protein>
<feature type="transmembrane region" description="Helical" evidence="8">
    <location>
        <begin position="394"/>
        <end position="417"/>
    </location>
</feature>
<dbReference type="OMA" id="CANNCEC"/>
<dbReference type="Pfam" id="PF07648">
    <property type="entry name" value="Kazal_2"/>
    <property type="match status" value="1"/>
</dbReference>
<name>A0A9J7LWF9_BRAFL</name>
<dbReference type="GO" id="GO:0016323">
    <property type="term" value="C:basolateral plasma membrane"/>
    <property type="evidence" value="ECO:0000318"/>
    <property type="project" value="GO_Central"/>
</dbReference>
<dbReference type="Pfam" id="PF03137">
    <property type="entry name" value="OATP"/>
    <property type="match status" value="1"/>
</dbReference>
<evidence type="ECO:0000256" key="4">
    <source>
        <dbReference type="ARBA" id="ARBA00022692"/>
    </source>
</evidence>
<evidence type="ECO:0000313" key="11">
    <source>
        <dbReference type="RefSeq" id="XP_035689966.1"/>
    </source>
</evidence>
<keyword evidence="7" id="KW-1015">Disulfide bond</keyword>
<feature type="transmembrane region" description="Helical" evidence="8">
    <location>
        <begin position="342"/>
        <end position="360"/>
    </location>
</feature>
<evidence type="ECO:0000256" key="2">
    <source>
        <dbReference type="ARBA" id="ARBA00009657"/>
    </source>
</evidence>
<gene>
    <name evidence="11" type="primary">LOC118425276</name>
</gene>
<evidence type="ECO:0000259" key="9">
    <source>
        <dbReference type="PROSITE" id="PS51465"/>
    </source>
</evidence>
<dbReference type="RefSeq" id="XP_035689966.1">
    <property type="nucleotide sequence ID" value="XM_035834073.1"/>
</dbReference>
<feature type="transmembrane region" description="Helical" evidence="8">
    <location>
        <begin position="147"/>
        <end position="169"/>
    </location>
</feature>
<dbReference type="Gene3D" id="3.30.60.30">
    <property type="match status" value="1"/>
</dbReference>
<dbReference type="InterPro" id="IPR004156">
    <property type="entry name" value="OATP"/>
</dbReference>
<accession>A0A9J7LWF9</accession>
<dbReference type="Gene3D" id="1.20.1250.20">
    <property type="entry name" value="MFS general substrate transporter like domains"/>
    <property type="match status" value="1"/>
</dbReference>
<evidence type="ECO:0000256" key="8">
    <source>
        <dbReference type="SAM" id="Phobius"/>
    </source>
</evidence>
<dbReference type="PROSITE" id="PS51465">
    <property type="entry name" value="KAZAL_2"/>
    <property type="match status" value="1"/>
</dbReference>
<proteinExistence type="inferred from homology"/>
<dbReference type="SUPFAM" id="SSF103473">
    <property type="entry name" value="MFS general substrate transporter"/>
    <property type="match status" value="1"/>
</dbReference>
<evidence type="ECO:0000256" key="3">
    <source>
        <dbReference type="ARBA" id="ARBA00022475"/>
    </source>
</evidence>
<reference evidence="11" key="2">
    <citation type="submission" date="2025-08" db="UniProtKB">
        <authorList>
            <consortium name="RefSeq"/>
        </authorList>
    </citation>
    <scope>IDENTIFICATION</scope>
    <source>
        <strain evidence="11">S238N-H82</strain>
        <tissue evidence="11">Testes</tissue>
    </source>
</reference>
<dbReference type="GO" id="GO:0015347">
    <property type="term" value="F:sodium-independent organic anion transmembrane transporter activity"/>
    <property type="evidence" value="ECO:0000318"/>
    <property type="project" value="GO_Central"/>
</dbReference>
<dbReference type="GeneID" id="118425276"/>
<dbReference type="Proteomes" id="UP000001554">
    <property type="component" value="Chromosome 11"/>
</dbReference>
<evidence type="ECO:0000256" key="7">
    <source>
        <dbReference type="ARBA" id="ARBA00023157"/>
    </source>
</evidence>
<evidence type="ECO:0000313" key="10">
    <source>
        <dbReference type="Proteomes" id="UP000001554"/>
    </source>
</evidence>
<dbReference type="InterPro" id="IPR036259">
    <property type="entry name" value="MFS_trans_sf"/>
</dbReference>
<feature type="transmembrane region" description="Helical" evidence="8">
    <location>
        <begin position="181"/>
        <end position="202"/>
    </location>
</feature>
<feature type="transmembrane region" description="Helical" evidence="8">
    <location>
        <begin position="297"/>
        <end position="321"/>
    </location>
</feature>
<dbReference type="InterPro" id="IPR002350">
    <property type="entry name" value="Kazal_dom"/>
</dbReference>
<dbReference type="OrthoDB" id="5062115at2759"/>
<sequence length="451" mass="47855">MSYVGPAVGYMLGGQLLTLYIDFDQENAMPPPGGVADPRWLGAWWVGHVGCICLAWLLVLPIAGYPKELPGTAKIRATKVSEAHASTVKAPHHGNGIKSFLSSLALLARNPTIVFTTVAATGLYFNLSALGTFAPKFMENQFWMTPSMASLIFGAIILVGCIIGSLLSGPVMKWKRMGVTGNLKMCIVLTAILFLLSPVMLLKCETVDNSPSSPVGSSCSVDCACPAVYDVVCGADGNEYVSPCHAGCSSDLGGDPQMFGECSCVSPQLTAAVTMLGNQTTTGGGSVTSGRCVSGCWQMYVLFFLMFLISVFMSALSPPAYIIAFRCVPEHLSAFAVGTQMVFVRLLGSIPSPILIGALFDLTCELRQGDVSDDASRDSRGACWVYDRSTIGLYFTLLLAGTCLIMVISVVLALCYYKPINKDVDVGMETSSNSGRRSSLAAVENFGFESG</sequence>
<feature type="domain" description="Kazal-like" evidence="9">
    <location>
        <begin position="213"/>
        <end position="263"/>
    </location>
</feature>
<evidence type="ECO:0000256" key="6">
    <source>
        <dbReference type="ARBA" id="ARBA00023136"/>
    </source>
</evidence>
<comment type="subcellular location">
    <subcellularLocation>
        <location evidence="1">Cell membrane</location>
        <topology evidence="1">Multi-pass membrane protein</topology>
    </subcellularLocation>
</comment>
<keyword evidence="4 8" id="KW-0812">Transmembrane</keyword>
<comment type="similarity">
    <text evidence="2">Belongs to the organo anion transporter (TC 2.A.60) family.</text>
</comment>
<dbReference type="AlphaFoldDB" id="A0A9J7LWF9"/>
<dbReference type="KEGG" id="bfo:118425276"/>
<dbReference type="SUPFAM" id="SSF100895">
    <property type="entry name" value="Kazal-type serine protease inhibitors"/>
    <property type="match status" value="1"/>
</dbReference>
<keyword evidence="10" id="KW-1185">Reference proteome</keyword>
<organism evidence="10 11">
    <name type="scientific">Branchiostoma floridae</name>
    <name type="common">Florida lancelet</name>
    <name type="synonym">Amphioxus</name>
    <dbReference type="NCBI Taxonomy" id="7739"/>
    <lineage>
        <taxon>Eukaryota</taxon>
        <taxon>Metazoa</taxon>
        <taxon>Chordata</taxon>
        <taxon>Cephalochordata</taxon>
        <taxon>Leptocardii</taxon>
        <taxon>Amphioxiformes</taxon>
        <taxon>Branchiostomatidae</taxon>
        <taxon>Branchiostoma</taxon>
    </lineage>
</organism>
<feature type="transmembrane region" description="Helical" evidence="8">
    <location>
        <begin position="106"/>
        <end position="127"/>
    </location>
</feature>
<feature type="transmembrane region" description="Helical" evidence="8">
    <location>
        <begin position="43"/>
        <end position="65"/>
    </location>
</feature>
<reference evidence="10" key="1">
    <citation type="journal article" date="2020" name="Nat. Ecol. Evol.">
        <title>Deeply conserved synteny resolves early events in vertebrate evolution.</title>
        <authorList>
            <person name="Simakov O."/>
            <person name="Marletaz F."/>
            <person name="Yue J.X."/>
            <person name="O'Connell B."/>
            <person name="Jenkins J."/>
            <person name="Brandt A."/>
            <person name="Calef R."/>
            <person name="Tung C.H."/>
            <person name="Huang T.K."/>
            <person name="Schmutz J."/>
            <person name="Satoh N."/>
            <person name="Yu J.K."/>
            <person name="Putnam N.H."/>
            <person name="Green R.E."/>
            <person name="Rokhsar D.S."/>
        </authorList>
    </citation>
    <scope>NUCLEOTIDE SEQUENCE [LARGE SCALE GENOMIC DNA]</scope>
    <source>
        <strain evidence="10">S238N-H82</strain>
    </source>
</reference>
<dbReference type="InterPro" id="IPR036058">
    <property type="entry name" value="Kazal_dom_sf"/>
</dbReference>
<dbReference type="PANTHER" id="PTHR11388">
    <property type="entry name" value="ORGANIC ANION TRANSPORTER"/>
    <property type="match status" value="1"/>
</dbReference>
<evidence type="ECO:0000256" key="5">
    <source>
        <dbReference type="ARBA" id="ARBA00022989"/>
    </source>
</evidence>
<evidence type="ECO:0000256" key="1">
    <source>
        <dbReference type="ARBA" id="ARBA00004651"/>
    </source>
</evidence>
<keyword evidence="3" id="KW-1003">Cell membrane</keyword>
<keyword evidence="6 8" id="KW-0472">Membrane</keyword>